<evidence type="ECO:0000256" key="7">
    <source>
        <dbReference type="ARBA" id="ARBA00023136"/>
    </source>
</evidence>
<evidence type="ECO:0000259" key="10">
    <source>
        <dbReference type="Pfam" id="PF04290"/>
    </source>
</evidence>
<evidence type="ECO:0000313" key="12">
    <source>
        <dbReference type="Proteomes" id="UP000829194"/>
    </source>
</evidence>
<comment type="function">
    <text evidence="9">Part of the tripartite ATP-independent periplasmic (TRAP) transport system.</text>
</comment>
<gene>
    <name evidence="11" type="ORF">MOV92_21430</name>
</gene>
<protein>
    <recommendedName>
        <fullName evidence="9">TRAP transporter small permease protein</fullName>
    </recommendedName>
</protein>
<feature type="transmembrane region" description="Helical" evidence="9">
    <location>
        <begin position="112"/>
        <end position="131"/>
    </location>
</feature>
<evidence type="ECO:0000256" key="5">
    <source>
        <dbReference type="ARBA" id="ARBA00022692"/>
    </source>
</evidence>
<keyword evidence="12" id="KW-1185">Reference proteome</keyword>
<accession>A0ABY3XCL9</accession>
<dbReference type="RefSeq" id="WP_083512719.1">
    <property type="nucleotide sequence ID" value="NZ_CP011131.1"/>
</dbReference>
<keyword evidence="7 9" id="KW-0472">Membrane</keyword>
<dbReference type="Proteomes" id="UP000829194">
    <property type="component" value="Chromosome"/>
</dbReference>
<evidence type="ECO:0000256" key="8">
    <source>
        <dbReference type="ARBA" id="ARBA00038436"/>
    </source>
</evidence>
<dbReference type="PANTHER" id="PTHR35011:SF11">
    <property type="entry name" value="TRAP TRANSPORTER SMALL PERMEASE PROTEIN"/>
    <property type="match status" value="1"/>
</dbReference>
<reference evidence="11 12" key="1">
    <citation type="submission" date="2022-03" db="EMBL/GenBank/DDBJ databases">
        <title>Complete genome sequence of Lysobacter capsici VKM B-2533 and Lysobacter gummosus 10.1.1, promising sources of lytic agents.</title>
        <authorList>
            <person name="Tarlachkov S.V."/>
            <person name="Kudryakova I.V."/>
            <person name="Afoshin A.S."/>
            <person name="Leontyevskaya E.A."/>
            <person name="Leontyevskaya N.V."/>
        </authorList>
    </citation>
    <scope>NUCLEOTIDE SEQUENCE [LARGE SCALE GENOMIC DNA]</scope>
    <source>
        <strain evidence="11 12">10.1.1</strain>
    </source>
</reference>
<evidence type="ECO:0000256" key="2">
    <source>
        <dbReference type="ARBA" id="ARBA00022448"/>
    </source>
</evidence>
<comment type="subunit">
    <text evidence="9">The complex comprises the extracytoplasmic solute receptor protein and the two transmembrane proteins.</text>
</comment>
<feature type="transmembrane region" description="Helical" evidence="9">
    <location>
        <begin position="74"/>
        <end position="100"/>
    </location>
</feature>
<evidence type="ECO:0000256" key="3">
    <source>
        <dbReference type="ARBA" id="ARBA00022475"/>
    </source>
</evidence>
<keyword evidence="4 9" id="KW-0997">Cell inner membrane</keyword>
<feature type="transmembrane region" description="Helical" evidence="9">
    <location>
        <begin position="33"/>
        <end position="54"/>
    </location>
</feature>
<evidence type="ECO:0000256" key="1">
    <source>
        <dbReference type="ARBA" id="ARBA00004429"/>
    </source>
</evidence>
<dbReference type="InterPro" id="IPR055348">
    <property type="entry name" value="DctQ"/>
</dbReference>
<dbReference type="PANTHER" id="PTHR35011">
    <property type="entry name" value="2,3-DIKETO-L-GULONATE TRAP TRANSPORTER SMALL PERMEASE PROTEIN YIAM"/>
    <property type="match status" value="1"/>
</dbReference>
<feature type="domain" description="Tripartite ATP-independent periplasmic transporters DctQ component" evidence="10">
    <location>
        <begin position="48"/>
        <end position="174"/>
    </location>
</feature>
<dbReference type="Pfam" id="PF04290">
    <property type="entry name" value="DctQ"/>
    <property type="match status" value="1"/>
</dbReference>
<sequence>MSAPWLEASIVEETLDTHERAASPAALGLLDHVATGAVAIAGTALVGMVAVQALQVFARYVLNDSPGWTEPVALILLNTAMSFGAAAGVHHGAHFGFFVLVHCAPPLLRRAMLALSNSVIALIGAALAWWGGELLLDGIDIPMAGAPLPQSAVYAPMAMGGALMALFALKRLAAVLAPAPSTMRSE</sequence>
<evidence type="ECO:0000256" key="9">
    <source>
        <dbReference type="RuleBase" id="RU369079"/>
    </source>
</evidence>
<evidence type="ECO:0000256" key="4">
    <source>
        <dbReference type="ARBA" id="ARBA00022519"/>
    </source>
</evidence>
<keyword evidence="2 9" id="KW-0813">Transport</keyword>
<dbReference type="InterPro" id="IPR007387">
    <property type="entry name" value="TRAP_DctQ"/>
</dbReference>
<keyword evidence="5 9" id="KW-0812">Transmembrane</keyword>
<name>A0ABY3XCL9_9GAMM</name>
<comment type="subcellular location">
    <subcellularLocation>
        <location evidence="1 9">Cell inner membrane</location>
        <topology evidence="1 9">Multi-pass membrane protein</topology>
    </subcellularLocation>
</comment>
<evidence type="ECO:0000256" key="6">
    <source>
        <dbReference type="ARBA" id="ARBA00022989"/>
    </source>
</evidence>
<proteinExistence type="inferred from homology"/>
<comment type="similarity">
    <text evidence="8 9">Belongs to the TRAP transporter small permease family.</text>
</comment>
<evidence type="ECO:0000313" key="11">
    <source>
        <dbReference type="EMBL" id="UNP29002.1"/>
    </source>
</evidence>
<feature type="transmembrane region" description="Helical" evidence="9">
    <location>
        <begin position="151"/>
        <end position="169"/>
    </location>
</feature>
<keyword evidence="3" id="KW-1003">Cell membrane</keyword>
<organism evidence="11 12">
    <name type="scientific">Lysobacter gummosus</name>
    <dbReference type="NCBI Taxonomy" id="262324"/>
    <lineage>
        <taxon>Bacteria</taxon>
        <taxon>Pseudomonadati</taxon>
        <taxon>Pseudomonadota</taxon>
        <taxon>Gammaproteobacteria</taxon>
        <taxon>Lysobacterales</taxon>
        <taxon>Lysobacteraceae</taxon>
        <taxon>Lysobacter</taxon>
    </lineage>
</organism>
<dbReference type="EMBL" id="CP093547">
    <property type="protein sequence ID" value="UNP29002.1"/>
    <property type="molecule type" value="Genomic_DNA"/>
</dbReference>
<keyword evidence="6 9" id="KW-1133">Transmembrane helix</keyword>